<accession>A0A5C4ME78</accession>
<protein>
    <recommendedName>
        <fullName evidence="8">arsenite-transporting ATPase</fullName>
        <ecNumber evidence="8">7.3.2.7</ecNumber>
    </recommendedName>
</protein>
<dbReference type="Pfam" id="PF17886">
    <property type="entry name" value="ArsA_HSP20"/>
    <property type="match status" value="1"/>
</dbReference>
<keyword evidence="2" id="KW-0547">Nucleotide-binding</keyword>
<dbReference type="InterPro" id="IPR040612">
    <property type="entry name" value="ArsA_HSP20-like"/>
</dbReference>
<dbReference type="Gene3D" id="3.40.50.300">
    <property type="entry name" value="P-loop containing nucleotide triphosphate hydrolases"/>
    <property type="match status" value="1"/>
</dbReference>
<evidence type="ECO:0000256" key="2">
    <source>
        <dbReference type="ARBA" id="ARBA00022741"/>
    </source>
</evidence>
<evidence type="ECO:0000313" key="12">
    <source>
        <dbReference type="Proteomes" id="UP000306740"/>
    </source>
</evidence>
<gene>
    <name evidence="11" type="ORF">FHE65_26440</name>
</gene>
<name>A0A5C4ME78_9ACTN</name>
<dbReference type="InterPro" id="IPR025723">
    <property type="entry name" value="ArsA/GET3_ATPase-like"/>
</dbReference>
<evidence type="ECO:0000259" key="10">
    <source>
        <dbReference type="Pfam" id="PF17886"/>
    </source>
</evidence>
<organism evidence="11 12">
    <name type="scientific">Mumia zhuanghuii</name>
    <dbReference type="NCBI Taxonomy" id="2585211"/>
    <lineage>
        <taxon>Bacteria</taxon>
        <taxon>Bacillati</taxon>
        <taxon>Actinomycetota</taxon>
        <taxon>Actinomycetes</taxon>
        <taxon>Propionibacteriales</taxon>
        <taxon>Nocardioidaceae</taxon>
        <taxon>Mumia</taxon>
    </lineage>
</organism>
<evidence type="ECO:0000313" key="11">
    <source>
        <dbReference type="EMBL" id="TNC36076.1"/>
    </source>
</evidence>
<comment type="catalytic activity">
    <reaction evidence="6">
        <text>arsenite(in) + ATP + H2O = arsenite(out) + ADP + phosphate + H(+)</text>
        <dbReference type="Rhea" id="RHEA:11348"/>
        <dbReference type="ChEBI" id="CHEBI:15377"/>
        <dbReference type="ChEBI" id="CHEBI:15378"/>
        <dbReference type="ChEBI" id="CHEBI:29242"/>
        <dbReference type="ChEBI" id="CHEBI:30616"/>
        <dbReference type="ChEBI" id="CHEBI:43474"/>
        <dbReference type="ChEBI" id="CHEBI:456216"/>
        <dbReference type="EC" id="7.3.2.7"/>
    </reaction>
</comment>
<dbReference type="InterPro" id="IPR027417">
    <property type="entry name" value="P-loop_NTPase"/>
</dbReference>
<dbReference type="GO" id="GO:0015446">
    <property type="term" value="F:ATPase-coupled arsenite transmembrane transporter activity"/>
    <property type="evidence" value="ECO:0007669"/>
    <property type="project" value="UniProtKB-EC"/>
</dbReference>
<dbReference type="InterPro" id="IPR016300">
    <property type="entry name" value="ATPase_ArsA/GET3"/>
</dbReference>
<dbReference type="EC" id="7.3.2.7" evidence="8"/>
<reference evidence="11 12" key="1">
    <citation type="submission" date="2019-05" db="EMBL/GenBank/DDBJ databases">
        <title>Mumia sp. nov., isolated from the intestinal contents of plateau pika (Ochotona curzoniae) in the Qinghai-Tibet plateau of China.</title>
        <authorList>
            <person name="Tian Z."/>
        </authorList>
    </citation>
    <scope>NUCLEOTIDE SEQUENCE [LARGE SCALE GENOMIC DNA]</scope>
    <source>
        <strain evidence="12">527</strain>
    </source>
</reference>
<feature type="domain" description="ArsA/GET3 Anion-transporting ATPase-like" evidence="9">
    <location>
        <begin position="9"/>
        <end position="311"/>
    </location>
</feature>
<dbReference type="NCBIfam" id="TIGR00345">
    <property type="entry name" value="GET3_arsA_TRC40"/>
    <property type="match status" value="1"/>
</dbReference>
<evidence type="ECO:0000256" key="3">
    <source>
        <dbReference type="ARBA" id="ARBA00022840"/>
    </source>
</evidence>
<dbReference type="FunFam" id="3.40.50.300:FF:001801">
    <property type="entry name" value="Putative arsenical pump-driving ATPase"/>
    <property type="match status" value="1"/>
</dbReference>
<dbReference type="PANTHER" id="PTHR10803:SF3">
    <property type="entry name" value="ATPASE GET3"/>
    <property type="match status" value="1"/>
</dbReference>
<dbReference type="OrthoDB" id="9780677at2"/>
<evidence type="ECO:0000256" key="6">
    <source>
        <dbReference type="ARBA" id="ARBA00052296"/>
    </source>
</evidence>
<sequence length="403" mass="43252">MTERERGATRVLLLTGKGGVGKTTTAAGTAVLAGERGLRTLVLSTDAAHSLGDAFGVEPARSGGHVAVADHVWIQQVDAQRRFEESWASIHEYLRTVLDVAGADPITAEEITVLPGAEEVLALLALRDEVASGAWDLVVVDCAPTAETLRLLALPEALGWYLHRLTTSGSRVVKTVTPALARAAGVPMPEPAVAEAVQRLHADLREVRTLLTAPETSVRLVLTPESVVVAEARRALTTLSLYGYTVDGVVANRVFPDSGEDPWRRRWAEAQRQTLAEVDESFAPLPVWRTEYAEREPVGADALVRLAHATYDGLDPLAVRDAPPVMEVVRRGDDVELRLALPFASGGEVGLARHGADLVVTVGSYRRVLALPTMLARYTVSGARIDAGHLAVRFAPPVIEPVR</sequence>
<evidence type="ECO:0000256" key="1">
    <source>
        <dbReference type="ARBA" id="ARBA00011040"/>
    </source>
</evidence>
<dbReference type="GO" id="GO:0005524">
    <property type="term" value="F:ATP binding"/>
    <property type="evidence" value="ECO:0007669"/>
    <property type="project" value="UniProtKB-KW"/>
</dbReference>
<dbReference type="RefSeq" id="WP_139088313.1">
    <property type="nucleotide sequence ID" value="NZ_VDFR01000140.1"/>
</dbReference>
<evidence type="ECO:0000256" key="7">
    <source>
        <dbReference type="ARBA" id="ARBA00059736"/>
    </source>
</evidence>
<keyword evidence="5" id="KW-1278">Translocase</keyword>
<comment type="caution">
    <text evidence="11">The sequence shown here is derived from an EMBL/GenBank/DDBJ whole genome shotgun (WGS) entry which is preliminary data.</text>
</comment>
<keyword evidence="3" id="KW-0067">ATP-binding</keyword>
<dbReference type="AlphaFoldDB" id="A0A5C4ME78"/>
<dbReference type="SUPFAM" id="SSF52540">
    <property type="entry name" value="P-loop containing nucleoside triphosphate hydrolases"/>
    <property type="match status" value="1"/>
</dbReference>
<evidence type="ECO:0000256" key="5">
    <source>
        <dbReference type="ARBA" id="ARBA00022967"/>
    </source>
</evidence>
<dbReference type="Pfam" id="PF02374">
    <property type="entry name" value="ArsA_ATPase"/>
    <property type="match status" value="1"/>
</dbReference>
<dbReference type="Gene3D" id="2.60.40.790">
    <property type="match status" value="1"/>
</dbReference>
<dbReference type="Proteomes" id="UP000306740">
    <property type="component" value="Unassembled WGS sequence"/>
</dbReference>
<dbReference type="InterPro" id="IPR008978">
    <property type="entry name" value="HSP20-like_chaperone"/>
</dbReference>
<dbReference type="PANTHER" id="PTHR10803">
    <property type="entry name" value="ARSENICAL PUMP-DRIVING ATPASE ARSENITE-TRANSLOCATING ATPASE"/>
    <property type="match status" value="1"/>
</dbReference>
<evidence type="ECO:0000259" key="9">
    <source>
        <dbReference type="Pfam" id="PF02374"/>
    </source>
</evidence>
<evidence type="ECO:0000256" key="4">
    <source>
        <dbReference type="ARBA" id="ARBA00022849"/>
    </source>
</evidence>
<dbReference type="EMBL" id="VDFR01000140">
    <property type="protein sequence ID" value="TNC36076.1"/>
    <property type="molecule type" value="Genomic_DNA"/>
</dbReference>
<dbReference type="GO" id="GO:0016887">
    <property type="term" value="F:ATP hydrolysis activity"/>
    <property type="evidence" value="ECO:0007669"/>
    <property type="project" value="InterPro"/>
</dbReference>
<evidence type="ECO:0000256" key="8">
    <source>
        <dbReference type="ARBA" id="ARBA00066752"/>
    </source>
</evidence>
<dbReference type="CDD" id="cd02035">
    <property type="entry name" value="ArsA"/>
    <property type="match status" value="1"/>
</dbReference>
<keyword evidence="4" id="KW-0059">Arsenical resistance</keyword>
<proteinExistence type="inferred from homology"/>
<comment type="similarity">
    <text evidence="1">Belongs to the arsA ATPase family.</text>
</comment>
<comment type="function">
    <text evidence="7">Anion-transporting ATPase. Catalyzes the extrusion of arsenite.</text>
</comment>
<feature type="domain" description="ArsA HSP20-like" evidence="10">
    <location>
        <begin position="333"/>
        <end position="394"/>
    </location>
</feature>